<keyword evidence="2" id="KW-1185">Reference proteome</keyword>
<accession>A0A835CMF7</accession>
<reference evidence="1" key="1">
    <citation type="submission" date="2020-09" db="EMBL/GenBank/DDBJ databases">
        <title>Genome-Enabled Discovery of Anthraquinone Biosynthesis in Senna tora.</title>
        <authorList>
            <person name="Kang S.-H."/>
            <person name="Pandey R.P."/>
            <person name="Lee C.-M."/>
            <person name="Sim J.-S."/>
            <person name="Jeong J.-T."/>
            <person name="Choi B.-S."/>
            <person name="Jung M."/>
            <person name="Ginzburg D."/>
            <person name="Zhao K."/>
            <person name="Won S.Y."/>
            <person name="Oh T.-J."/>
            <person name="Yu Y."/>
            <person name="Kim N.-H."/>
            <person name="Lee O.R."/>
            <person name="Lee T.-H."/>
            <person name="Bashyal P."/>
            <person name="Kim T.-S."/>
            <person name="Lee W.-H."/>
            <person name="Kawkins C."/>
            <person name="Kim C.-K."/>
            <person name="Kim J.S."/>
            <person name="Ahn B.O."/>
            <person name="Rhee S.Y."/>
            <person name="Sohng J.K."/>
        </authorList>
    </citation>
    <scope>NUCLEOTIDE SEQUENCE</scope>
    <source>
        <tissue evidence="1">Leaf</tissue>
    </source>
</reference>
<name>A0A835CMF7_9FABA</name>
<proteinExistence type="predicted"/>
<evidence type="ECO:0000313" key="2">
    <source>
        <dbReference type="Proteomes" id="UP000634136"/>
    </source>
</evidence>
<protein>
    <submittedName>
        <fullName evidence="1">Uncharacterized protein</fullName>
    </submittedName>
</protein>
<gene>
    <name evidence="1" type="ORF">G2W53_001287</name>
</gene>
<dbReference type="Proteomes" id="UP000634136">
    <property type="component" value="Unassembled WGS sequence"/>
</dbReference>
<organism evidence="1 2">
    <name type="scientific">Senna tora</name>
    <dbReference type="NCBI Taxonomy" id="362788"/>
    <lineage>
        <taxon>Eukaryota</taxon>
        <taxon>Viridiplantae</taxon>
        <taxon>Streptophyta</taxon>
        <taxon>Embryophyta</taxon>
        <taxon>Tracheophyta</taxon>
        <taxon>Spermatophyta</taxon>
        <taxon>Magnoliopsida</taxon>
        <taxon>eudicotyledons</taxon>
        <taxon>Gunneridae</taxon>
        <taxon>Pentapetalae</taxon>
        <taxon>rosids</taxon>
        <taxon>fabids</taxon>
        <taxon>Fabales</taxon>
        <taxon>Fabaceae</taxon>
        <taxon>Caesalpinioideae</taxon>
        <taxon>Cassia clade</taxon>
        <taxon>Senna</taxon>
    </lineage>
</organism>
<dbReference type="AlphaFoldDB" id="A0A835CMF7"/>
<dbReference type="EMBL" id="JAAIUW010000001">
    <property type="protein sequence ID" value="KAF7844382.1"/>
    <property type="molecule type" value="Genomic_DNA"/>
</dbReference>
<evidence type="ECO:0000313" key="1">
    <source>
        <dbReference type="EMBL" id="KAF7844382.1"/>
    </source>
</evidence>
<sequence length="63" mass="7204">MGLVIALKVCEVMSKDILNLKSRFNLKRIEQLQEKCVNGQVCYTDRFALNLGIPMDLMLGWDS</sequence>
<comment type="caution">
    <text evidence="1">The sequence shown here is derived from an EMBL/GenBank/DDBJ whole genome shotgun (WGS) entry which is preliminary data.</text>
</comment>